<organism evidence="7">
    <name type="scientific">uncultured Rubrobacteraceae bacterium</name>
    <dbReference type="NCBI Taxonomy" id="349277"/>
    <lineage>
        <taxon>Bacteria</taxon>
        <taxon>Bacillati</taxon>
        <taxon>Actinomycetota</taxon>
        <taxon>Rubrobacteria</taxon>
        <taxon>Rubrobacterales</taxon>
        <taxon>Rubrobacteraceae</taxon>
        <taxon>environmental samples</taxon>
    </lineage>
</organism>
<dbReference type="PANTHER" id="PTHR34294">
    <property type="entry name" value="TRANSCRIPTIONAL REGULATOR-RELATED"/>
    <property type="match status" value="1"/>
</dbReference>
<protein>
    <recommendedName>
        <fullName evidence="8">Transcriptional regulator</fullName>
    </recommendedName>
</protein>
<dbReference type="SUPFAM" id="SSF100950">
    <property type="entry name" value="NagB/RpiA/CoA transferase-like"/>
    <property type="match status" value="1"/>
</dbReference>
<dbReference type="GO" id="GO:0030246">
    <property type="term" value="F:carbohydrate binding"/>
    <property type="evidence" value="ECO:0007669"/>
    <property type="project" value="InterPro"/>
</dbReference>
<dbReference type="InterPro" id="IPR051054">
    <property type="entry name" value="SorC_transcr_regulators"/>
</dbReference>
<dbReference type="AlphaFoldDB" id="A0A6J4R7U0"/>
<keyword evidence="3" id="KW-0238">DNA-binding</keyword>
<sequence length="314" mass="34089">MAEAAQLYYAEHFTQAQIAQRMGVSRSRVSRMLRGARAQGMIEIRIHPPLRTVPGSQEELVSRLGLRECRVLATFDRGSPNLEPTDTVTHVAALGARHLRENISEGDVVGLGWGRSVHRVVHNRFLREERDITVVQAMGSIGGSIPEFDGVATTARLASVLGASAHYLHAPMLVTEAAVREGLLRDPHIRRTLEVARRADTIVSSVGTLGREHGQYLTGYLSDADLHYIRAQGAVGDICGTYYARDGSLVSLEMNERSIAIGSEELLGIPNRIGVSSGPEKPEASIGAARSGLINVLITDEGTARKMLEILNDE</sequence>
<evidence type="ECO:0008006" key="8">
    <source>
        <dbReference type="Google" id="ProtNLM"/>
    </source>
</evidence>
<dbReference type="GO" id="GO:0003700">
    <property type="term" value="F:DNA-binding transcription factor activity"/>
    <property type="evidence" value="ECO:0007669"/>
    <property type="project" value="InterPro"/>
</dbReference>
<gene>
    <name evidence="7" type="ORF">AVDCRST_MAG02-3174</name>
</gene>
<evidence type="ECO:0000256" key="4">
    <source>
        <dbReference type="ARBA" id="ARBA00023163"/>
    </source>
</evidence>
<dbReference type="Pfam" id="PF04545">
    <property type="entry name" value="Sigma70_r4"/>
    <property type="match status" value="1"/>
</dbReference>
<reference evidence="7" key="1">
    <citation type="submission" date="2020-02" db="EMBL/GenBank/DDBJ databases">
        <authorList>
            <person name="Meier V. D."/>
        </authorList>
    </citation>
    <scope>NUCLEOTIDE SEQUENCE</scope>
    <source>
        <strain evidence="7">AVDCRST_MAG02</strain>
    </source>
</reference>
<comment type="similarity">
    <text evidence="1">Belongs to the SorC transcriptional regulatory family.</text>
</comment>
<dbReference type="InterPro" id="IPR007630">
    <property type="entry name" value="RNA_pol_sigma70_r4"/>
</dbReference>
<dbReference type="InterPro" id="IPR037171">
    <property type="entry name" value="NagB/RpiA_transferase-like"/>
</dbReference>
<dbReference type="Pfam" id="PF04198">
    <property type="entry name" value="Sugar-bind"/>
    <property type="match status" value="1"/>
</dbReference>
<feature type="domain" description="RNA polymerase sigma-70 region 4" evidence="6">
    <location>
        <begin position="6"/>
        <end position="37"/>
    </location>
</feature>
<dbReference type="GO" id="GO:0003677">
    <property type="term" value="F:DNA binding"/>
    <property type="evidence" value="ECO:0007669"/>
    <property type="project" value="UniProtKB-KW"/>
</dbReference>
<dbReference type="GO" id="GO:0006352">
    <property type="term" value="P:DNA-templated transcription initiation"/>
    <property type="evidence" value="ECO:0007669"/>
    <property type="project" value="InterPro"/>
</dbReference>
<keyword evidence="2" id="KW-0805">Transcription regulation</keyword>
<dbReference type="Gene3D" id="3.40.50.1360">
    <property type="match status" value="1"/>
</dbReference>
<accession>A0A6J4R7U0</accession>
<dbReference type="Gene3D" id="1.10.10.10">
    <property type="entry name" value="Winged helix-like DNA-binding domain superfamily/Winged helix DNA-binding domain"/>
    <property type="match status" value="1"/>
</dbReference>
<evidence type="ECO:0000259" key="6">
    <source>
        <dbReference type="Pfam" id="PF04545"/>
    </source>
</evidence>
<evidence type="ECO:0000256" key="3">
    <source>
        <dbReference type="ARBA" id="ARBA00023125"/>
    </source>
</evidence>
<proteinExistence type="inferred from homology"/>
<keyword evidence="4" id="KW-0804">Transcription</keyword>
<feature type="domain" description="Sugar-binding" evidence="5">
    <location>
        <begin position="58"/>
        <end position="309"/>
    </location>
</feature>
<evidence type="ECO:0000313" key="7">
    <source>
        <dbReference type="EMBL" id="CAA9466581.1"/>
    </source>
</evidence>
<evidence type="ECO:0000256" key="2">
    <source>
        <dbReference type="ARBA" id="ARBA00023015"/>
    </source>
</evidence>
<dbReference type="PANTHER" id="PTHR34294:SF1">
    <property type="entry name" value="TRANSCRIPTIONAL REGULATOR LSRR"/>
    <property type="match status" value="1"/>
</dbReference>
<dbReference type="EMBL" id="CADCVH010000097">
    <property type="protein sequence ID" value="CAA9466581.1"/>
    <property type="molecule type" value="Genomic_DNA"/>
</dbReference>
<name>A0A6J4R7U0_9ACTN</name>
<evidence type="ECO:0000259" key="5">
    <source>
        <dbReference type="Pfam" id="PF04198"/>
    </source>
</evidence>
<dbReference type="InterPro" id="IPR007324">
    <property type="entry name" value="Sugar-bd_dom_put"/>
</dbReference>
<dbReference type="InterPro" id="IPR036388">
    <property type="entry name" value="WH-like_DNA-bd_sf"/>
</dbReference>
<evidence type="ECO:0000256" key="1">
    <source>
        <dbReference type="ARBA" id="ARBA00010466"/>
    </source>
</evidence>